<protein>
    <submittedName>
        <fullName evidence="4">PaaI family thioesterase</fullName>
        <ecNumber evidence="4">3.1.2.-</ecNumber>
    </submittedName>
</protein>
<dbReference type="PANTHER" id="PTHR21660:SF1">
    <property type="entry name" value="ACYL-COENZYME A THIOESTERASE 13"/>
    <property type="match status" value="1"/>
</dbReference>
<dbReference type="InterPro" id="IPR029069">
    <property type="entry name" value="HotDog_dom_sf"/>
</dbReference>
<dbReference type="SUPFAM" id="SSF54637">
    <property type="entry name" value="Thioesterase/thiol ester dehydrase-isomerase"/>
    <property type="match status" value="1"/>
</dbReference>
<reference evidence="4" key="1">
    <citation type="submission" date="2024-06" db="EMBL/GenBank/DDBJ databases">
        <authorList>
            <person name="Li T."/>
            <person name="Gao R."/>
        </authorList>
    </citation>
    <scope>NUCLEOTIDE SEQUENCE</scope>
    <source>
        <strain evidence="4">ZPR3</strain>
        <plasmid evidence="4">unnamed2</plasmid>
    </source>
</reference>
<sequence length="148" mass="15897">MPGTTLMNGFEFVTGLSQGTLPRPPMADLLPFTLLPPDEGHVELLARPEARFLNMMNTVHGGWIMTMLDTAMSLAAQTTLASGEVCPSQETSAKFVRPISADCGELRITGKVISRGRTVITLDGRIENPQGKLYAHGTSTCLIVRPGT</sequence>
<dbReference type="Gene3D" id="3.10.129.10">
    <property type="entry name" value="Hotdog Thioesterase"/>
    <property type="match status" value="1"/>
</dbReference>
<dbReference type="PANTHER" id="PTHR21660">
    <property type="entry name" value="THIOESTERASE SUPERFAMILY MEMBER-RELATED"/>
    <property type="match status" value="1"/>
</dbReference>
<proteinExistence type="inferred from homology"/>
<dbReference type="EMBL" id="CP157962">
    <property type="protein sequence ID" value="XBT97432.1"/>
    <property type="molecule type" value="Genomic_DNA"/>
</dbReference>
<comment type="similarity">
    <text evidence="1">Belongs to the thioesterase PaaI family.</text>
</comment>
<dbReference type="NCBIfam" id="TIGR00369">
    <property type="entry name" value="unchar_dom_1"/>
    <property type="match status" value="1"/>
</dbReference>
<evidence type="ECO:0000256" key="2">
    <source>
        <dbReference type="ARBA" id="ARBA00022801"/>
    </source>
</evidence>
<geneLocation type="plasmid" evidence="4">
    <name>unnamed2</name>
</geneLocation>
<dbReference type="GO" id="GO:0047617">
    <property type="term" value="F:fatty acyl-CoA hydrolase activity"/>
    <property type="evidence" value="ECO:0007669"/>
    <property type="project" value="InterPro"/>
</dbReference>
<evidence type="ECO:0000256" key="1">
    <source>
        <dbReference type="ARBA" id="ARBA00008324"/>
    </source>
</evidence>
<dbReference type="InterPro" id="IPR039298">
    <property type="entry name" value="ACOT13"/>
</dbReference>
<evidence type="ECO:0000259" key="3">
    <source>
        <dbReference type="Pfam" id="PF03061"/>
    </source>
</evidence>
<dbReference type="InterPro" id="IPR003736">
    <property type="entry name" value="PAAI_dom"/>
</dbReference>
<keyword evidence="2 4" id="KW-0378">Hydrolase</keyword>
<evidence type="ECO:0000313" key="4">
    <source>
        <dbReference type="EMBL" id="XBT97432.1"/>
    </source>
</evidence>
<dbReference type="InterPro" id="IPR006683">
    <property type="entry name" value="Thioestr_dom"/>
</dbReference>
<accession>A0AAU7S4S2</accession>
<feature type="domain" description="Thioesterase" evidence="3">
    <location>
        <begin position="56"/>
        <end position="133"/>
    </location>
</feature>
<dbReference type="EC" id="3.1.2.-" evidence="4"/>
<dbReference type="CDD" id="cd03443">
    <property type="entry name" value="PaaI_thioesterase"/>
    <property type="match status" value="1"/>
</dbReference>
<name>A0AAU7S4S2_9HYPH</name>
<keyword evidence="4" id="KW-0614">Plasmid</keyword>
<dbReference type="RefSeq" id="WP_349962524.1">
    <property type="nucleotide sequence ID" value="NZ_CP157962.1"/>
</dbReference>
<dbReference type="Pfam" id="PF03061">
    <property type="entry name" value="4HBT"/>
    <property type="match status" value="1"/>
</dbReference>
<gene>
    <name evidence="4" type="ORF">ABM479_29655</name>
</gene>
<dbReference type="AlphaFoldDB" id="A0AAU7S4S2"/>
<organism evidence="4">
    <name type="scientific">Rhizobium sp. ZPR3</name>
    <dbReference type="NCBI Taxonomy" id="3158967"/>
    <lineage>
        <taxon>Bacteria</taxon>
        <taxon>Pseudomonadati</taxon>
        <taxon>Pseudomonadota</taxon>
        <taxon>Alphaproteobacteria</taxon>
        <taxon>Hyphomicrobiales</taxon>
        <taxon>Rhizobiaceae</taxon>
        <taxon>Rhizobium/Agrobacterium group</taxon>
        <taxon>Rhizobium</taxon>
    </lineage>
</organism>